<dbReference type="SUPFAM" id="SSF53098">
    <property type="entry name" value="Ribonuclease H-like"/>
    <property type="match status" value="1"/>
</dbReference>
<accession>A0A1S3ZGB9</accession>
<proteinExistence type="predicted"/>
<dbReference type="InterPro" id="IPR012337">
    <property type="entry name" value="RNaseH-like_sf"/>
</dbReference>
<reference evidence="2" key="1">
    <citation type="submission" date="2025-08" db="UniProtKB">
        <authorList>
            <consortium name="RefSeq"/>
        </authorList>
    </citation>
    <scope>IDENTIFICATION</scope>
</reference>
<dbReference type="PROSITE" id="PS50994">
    <property type="entry name" value="INTEGRASE"/>
    <property type="match status" value="1"/>
</dbReference>
<organism evidence="2">
    <name type="scientific">Nicotiana tabacum</name>
    <name type="common">Common tobacco</name>
    <dbReference type="NCBI Taxonomy" id="4097"/>
    <lineage>
        <taxon>Eukaryota</taxon>
        <taxon>Viridiplantae</taxon>
        <taxon>Streptophyta</taxon>
        <taxon>Embryophyta</taxon>
        <taxon>Tracheophyta</taxon>
        <taxon>Spermatophyta</taxon>
        <taxon>Magnoliopsida</taxon>
        <taxon>eudicotyledons</taxon>
        <taxon>Gunneridae</taxon>
        <taxon>Pentapetalae</taxon>
        <taxon>asterids</taxon>
        <taxon>lamiids</taxon>
        <taxon>Solanales</taxon>
        <taxon>Solanaceae</taxon>
        <taxon>Nicotianoideae</taxon>
        <taxon>Nicotianeae</taxon>
        <taxon>Nicotiana</taxon>
    </lineage>
</organism>
<dbReference type="PANTHER" id="PTHR42648">
    <property type="entry name" value="TRANSPOSASE, PUTATIVE-RELATED"/>
    <property type="match status" value="1"/>
</dbReference>
<dbReference type="OrthoDB" id="1938465at2759"/>
<dbReference type="InterPro" id="IPR001584">
    <property type="entry name" value="Integrase_cat-core"/>
</dbReference>
<sequence length="405" mass="45053">MCTNHEQRCTCVAKLGILQVDEDNRLFQFLMGLNETYMGVRSNLLMMQPLPSLDSAYNILLNDEKQRQVQSNSLFNPNSMSFNVSTQIKPGFGFGFNLSATSNLPPPRPYAPRINFDQNRAPCSFNKGKKVATHVSAASPTNSEGSVLEPACTLDEGINAASNVDGQGFIIPGLSKQQYDQLMNLLQQSQLGYSSNTQANLMCAANFAGTLLTETPVSDSLLCLLTQINSVTWIIDSGASDHMTSNKELLFDIIPLTIRYLVTLPNGYKVKAPAMLVLLYSVNLVSQTTCPHTPQQSRVAERKYRILLEACRALLFQSKLPVTFWRDCLLTATYLLNKIPSRILRSKSPYEFLYGQPPSYSHLKTFGCLAYATISIPQRDKLHPRAIPCVFVGYPFAKRDTSYTT</sequence>
<dbReference type="InterPro" id="IPR039537">
    <property type="entry name" value="Retrotran_Ty1/copia-like"/>
</dbReference>
<dbReference type="PANTHER" id="PTHR42648:SF31">
    <property type="entry name" value="RNA-DIRECTED DNA POLYMERASE"/>
    <property type="match status" value="1"/>
</dbReference>
<dbReference type="Gene3D" id="3.30.420.10">
    <property type="entry name" value="Ribonuclease H-like superfamily/Ribonuclease H"/>
    <property type="match status" value="1"/>
</dbReference>
<evidence type="ECO:0000313" key="2">
    <source>
        <dbReference type="RefSeq" id="XP_016463505.1"/>
    </source>
</evidence>
<dbReference type="PaxDb" id="4097-A0A1S3ZGB9"/>
<dbReference type="STRING" id="4097.A0A1S3ZGB9"/>
<name>A0A1S3ZGB9_TOBAC</name>
<feature type="domain" description="Integrase catalytic" evidence="1">
    <location>
        <begin position="193"/>
        <end position="357"/>
    </location>
</feature>
<protein>
    <recommendedName>
        <fullName evidence="1">Integrase catalytic domain-containing protein</fullName>
    </recommendedName>
</protein>
<evidence type="ECO:0000259" key="1">
    <source>
        <dbReference type="PROSITE" id="PS50994"/>
    </source>
</evidence>
<gene>
    <name evidence="2" type="primary">LOC107786530</name>
</gene>
<dbReference type="AlphaFoldDB" id="A0A1S3ZGB9"/>
<dbReference type="KEGG" id="nta:107786530"/>
<dbReference type="InterPro" id="IPR036397">
    <property type="entry name" value="RNaseH_sf"/>
</dbReference>
<dbReference type="InterPro" id="IPR057670">
    <property type="entry name" value="SH3_retrovirus"/>
</dbReference>
<dbReference type="GO" id="GO:0003676">
    <property type="term" value="F:nucleic acid binding"/>
    <property type="evidence" value="ECO:0007669"/>
    <property type="project" value="InterPro"/>
</dbReference>
<dbReference type="GO" id="GO:0015074">
    <property type="term" value="P:DNA integration"/>
    <property type="evidence" value="ECO:0007669"/>
    <property type="project" value="InterPro"/>
</dbReference>
<dbReference type="Pfam" id="PF25597">
    <property type="entry name" value="SH3_retrovirus"/>
    <property type="match status" value="1"/>
</dbReference>
<dbReference type="RefSeq" id="XP_016463505.1">
    <property type="nucleotide sequence ID" value="XM_016608019.1"/>
</dbReference>